<sequence length="254" mass="26439">MAPTTHPYGDHPHQFGELSLPDGTAAGGAPVPVAVLVHGGFWLAEFGLERMRALAHDLAARGWAAWNVEYRRLGAGSDGGWPQTAQDVSAAVDHLRTLAADVPLDLGRVVTIGHSAGAHLVLLDAAERPGDAPVGLSAVVGQAPLTDVEHAYSLGQGIDIIEAFMGGGPTERAAEYAAASPVTRVPLGVRQLVVQGEQDEMVPPAMVASYVAAAREAGDDVTFDLRPDDGHFELIEPDSGGWAAVLAWLEAQGV</sequence>
<gene>
    <name evidence="4" type="ORF">DSM112329_00974</name>
</gene>
<dbReference type="RefSeq" id="WP_354700689.1">
    <property type="nucleotide sequence ID" value="NZ_CP114014.1"/>
</dbReference>
<dbReference type="Gene3D" id="3.40.50.1820">
    <property type="entry name" value="alpha/beta hydrolase"/>
    <property type="match status" value="1"/>
</dbReference>
<organism evidence="4">
    <name type="scientific">Paraconexibacter sp. AEG42_29</name>
    <dbReference type="NCBI Taxonomy" id="2997339"/>
    <lineage>
        <taxon>Bacteria</taxon>
        <taxon>Bacillati</taxon>
        <taxon>Actinomycetota</taxon>
        <taxon>Thermoleophilia</taxon>
        <taxon>Solirubrobacterales</taxon>
        <taxon>Paraconexibacteraceae</taxon>
        <taxon>Paraconexibacter</taxon>
    </lineage>
</organism>
<dbReference type="EMBL" id="CP114014">
    <property type="protein sequence ID" value="XAY04145.1"/>
    <property type="molecule type" value="Genomic_DNA"/>
</dbReference>
<dbReference type="PANTHER" id="PTHR48081">
    <property type="entry name" value="AB HYDROLASE SUPERFAMILY PROTEIN C4A8.06C"/>
    <property type="match status" value="1"/>
</dbReference>
<accession>A0AAU7AR84</accession>
<dbReference type="Pfam" id="PF20434">
    <property type="entry name" value="BD-FAE"/>
    <property type="match status" value="1"/>
</dbReference>
<dbReference type="InterPro" id="IPR029058">
    <property type="entry name" value="AB_hydrolase_fold"/>
</dbReference>
<dbReference type="InterPro" id="IPR049492">
    <property type="entry name" value="BD-FAE-like_dom"/>
</dbReference>
<dbReference type="AlphaFoldDB" id="A0AAU7AR84"/>
<feature type="domain" description="BD-FAE-like" evidence="3">
    <location>
        <begin position="28"/>
        <end position="205"/>
    </location>
</feature>
<keyword evidence="1" id="KW-0378">Hydrolase</keyword>
<dbReference type="GO" id="GO:0016787">
    <property type="term" value="F:hydrolase activity"/>
    <property type="evidence" value="ECO:0007669"/>
    <property type="project" value="UniProtKB-KW"/>
</dbReference>
<dbReference type="PANTHER" id="PTHR48081:SF33">
    <property type="entry name" value="KYNURENINE FORMAMIDASE"/>
    <property type="match status" value="1"/>
</dbReference>
<name>A0AAU7AR84_9ACTN</name>
<feature type="region of interest" description="Disordered" evidence="2">
    <location>
        <begin position="1"/>
        <end position="21"/>
    </location>
</feature>
<evidence type="ECO:0000313" key="4">
    <source>
        <dbReference type="EMBL" id="XAY04145.1"/>
    </source>
</evidence>
<dbReference type="KEGG" id="parq:DSM112329_00974"/>
<evidence type="ECO:0000256" key="1">
    <source>
        <dbReference type="ARBA" id="ARBA00022801"/>
    </source>
</evidence>
<reference evidence="4" key="1">
    <citation type="submission" date="2022-12" db="EMBL/GenBank/DDBJ databases">
        <title>Paraconexibacter alkalitolerans sp. nov. and Baekduia alba sp. nov., isolated from soil and emended description of the genera Paraconexibacter (Chun et al., 2020) and Baekduia (An et al., 2020).</title>
        <authorList>
            <person name="Vieira S."/>
            <person name="Huber K.J."/>
            <person name="Geppert A."/>
            <person name="Wolf J."/>
            <person name="Neumann-Schaal M."/>
            <person name="Muesken M."/>
            <person name="Overmann J."/>
        </authorList>
    </citation>
    <scope>NUCLEOTIDE SEQUENCE</scope>
    <source>
        <strain evidence="4">AEG42_29</strain>
    </source>
</reference>
<proteinExistence type="predicted"/>
<dbReference type="SUPFAM" id="SSF53474">
    <property type="entry name" value="alpha/beta-Hydrolases"/>
    <property type="match status" value="1"/>
</dbReference>
<protein>
    <recommendedName>
        <fullName evidence="3">BD-FAE-like domain-containing protein</fullName>
    </recommendedName>
</protein>
<evidence type="ECO:0000259" key="3">
    <source>
        <dbReference type="Pfam" id="PF20434"/>
    </source>
</evidence>
<evidence type="ECO:0000256" key="2">
    <source>
        <dbReference type="SAM" id="MobiDB-lite"/>
    </source>
</evidence>
<dbReference type="InterPro" id="IPR050300">
    <property type="entry name" value="GDXG_lipolytic_enzyme"/>
</dbReference>